<evidence type="ECO:0000313" key="5">
    <source>
        <dbReference type="Proteomes" id="UP000054107"/>
    </source>
</evidence>
<evidence type="ECO:0000313" key="4">
    <source>
        <dbReference type="EMBL" id="CEP18716.1"/>
    </source>
</evidence>
<dbReference type="EMBL" id="LN733886">
    <property type="protein sequence ID" value="CEP18716.1"/>
    <property type="molecule type" value="Genomic_DNA"/>
</dbReference>
<dbReference type="OrthoDB" id="331699at2759"/>
<dbReference type="GO" id="GO:0006637">
    <property type="term" value="P:acyl-CoA metabolic process"/>
    <property type="evidence" value="ECO:0007669"/>
    <property type="project" value="TreeGrafter"/>
</dbReference>
<dbReference type="Proteomes" id="UP000054107">
    <property type="component" value="Unassembled WGS sequence"/>
</dbReference>
<keyword evidence="5" id="KW-1185">Reference proteome</keyword>
<sequence length="179" mass="20460">MESSFSSRPKKIPEGQDGTIASGSMESPENFGILCKNTVLATRLTVVVMDSSTQKPVKINPLRLTSPAEERWLEMAEIDKKRKKRAVETLLLRQPPTPEERLDTHDIYLQYFQYTNGRLPDNMVWMRDAKIESNSLVQPHDRNIHSNIFGDDQKRRAYEIAFANTTLFMESSATTLLSL</sequence>
<feature type="region of interest" description="Disordered" evidence="3">
    <location>
        <begin position="1"/>
        <end position="27"/>
    </location>
</feature>
<dbReference type="PANTHER" id="PTHR12655:SF0">
    <property type="entry name" value="ACYL-COENZYME A THIOESTERASE 9, MITOCHONDRIAL"/>
    <property type="match status" value="1"/>
</dbReference>
<evidence type="ECO:0000256" key="2">
    <source>
        <dbReference type="ARBA" id="ARBA00022801"/>
    </source>
</evidence>
<organism evidence="4 5">
    <name type="scientific">Parasitella parasitica</name>
    <dbReference type="NCBI Taxonomy" id="35722"/>
    <lineage>
        <taxon>Eukaryota</taxon>
        <taxon>Fungi</taxon>
        <taxon>Fungi incertae sedis</taxon>
        <taxon>Mucoromycota</taxon>
        <taxon>Mucoromycotina</taxon>
        <taxon>Mucoromycetes</taxon>
        <taxon>Mucorales</taxon>
        <taxon>Mucorineae</taxon>
        <taxon>Mucoraceae</taxon>
        <taxon>Parasitella</taxon>
    </lineage>
</organism>
<evidence type="ECO:0000256" key="3">
    <source>
        <dbReference type="SAM" id="MobiDB-lite"/>
    </source>
</evidence>
<protein>
    <submittedName>
        <fullName evidence="4">Uncharacterized protein</fullName>
    </submittedName>
</protein>
<gene>
    <name evidence="4" type="primary">PARPA_13023.1 scaffold 45703</name>
</gene>
<dbReference type="Gene3D" id="3.10.129.10">
    <property type="entry name" value="Hotdog Thioesterase"/>
    <property type="match status" value="2"/>
</dbReference>
<evidence type="ECO:0000256" key="1">
    <source>
        <dbReference type="ARBA" id="ARBA00010458"/>
    </source>
</evidence>
<accession>A0A0B7NJD1</accession>
<keyword evidence="2" id="KW-0378">Hydrolase</keyword>
<proteinExistence type="inferred from homology"/>
<dbReference type="GO" id="GO:0047617">
    <property type="term" value="F:fatty acyl-CoA hydrolase activity"/>
    <property type="evidence" value="ECO:0007669"/>
    <property type="project" value="TreeGrafter"/>
</dbReference>
<dbReference type="AlphaFoldDB" id="A0A0B7NJD1"/>
<reference evidence="4 5" key="1">
    <citation type="submission" date="2014-09" db="EMBL/GenBank/DDBJ databases">
        <authorList>
            <person name="Ellenberger Sabrina"/>
        </authorList>
    </citation>
    <scope>NUCLEOTIDE SEQUENCE [LARGE SCALE GENOMIC DNA]</scope>
    <source>
        <strain evidence="4 5">CBS 412.66</strain>
    </source>
</reference>
<dbReference type="PANTHER" id="PTHR12655">
    <property type="entry name" value="ACYL-COA THIOESTERASE"/>
    <property type="match status" value="1"/>
</dbReference>
<comment type="similarity">
    <text evidence="1">Belongs to the acyl coenzyme A hydrolase family.</text>
</comment>
<dbReference type="STRING" id="35722.A0A0B7NJD1"/>
<name>A0A0B7NJD1_9FUNG</name>
<dbReference type="GO" id="GO:0005739">
    <property type="term" value="C:mitochondrion"/>
    <property type="evidence" value="ECO:0007669"/>
    <property type="project" value="TreeGrafter"/>
</dbReference>